<dbReference type="EMBL" id="SNRW01005806">
    <property type="protein sequence ID" value="KAA6384340.1"/>
    <property type="molecule type" value="Genomic_DNA"/>
</dbReference>
<comment type="caution">
    <text evidence="1">The sequence shown here is derived from an EMBL/GenBank/DDBJ whole genome shotgun (WGS) entry which is preliminary data.</text>
</comment>
<accession>A0A5J4VP91</accession>
<organism evidence="1 2">
    <name type="scientific">Streblomastix strix</name>
    <dbReference type="NCBI Taxonomy" id="222440"/>
    <lineage>
        <taxon>Eukaryota</taxon>
        <taxon>Metamonada</taxon>
        <taxon>Preaxostyla</taxon>
        <taxon>Oxymonadida</taxon>
        <taxon>Streblomastigidae</taxon>
        <taxon>Streblomastix</taxon>
    </lineage>
</organism>
<protein>
    <recommendedName>
        <fullName evidence="3">SPRY domain-containing protein</fullName>
    </recommendedName>
</protein>
<name>A0A5J4VP91_9EUKA</name>
<reference evidence="1 2" key="1">
    <citation type="submission" date="2019-03" db="EMBL/GenBank/DDBJ databases">
        <title>Single cell metagenomics reveals metabolic interactions within the superorganism composed of flagellate Streblomastix strix and complex community of Bacteroidetes bacteria on its surface.</title>
        <authorList>
            <person name="Treitli S.C."/>
            <person name="Kolisko M."/>
            <person name="Husnik F."/>
            <person name="Keeling P."/>
            <person name="Hampl V."/>
        </authorList>
    </citation>
    <scope>NUCLEOTIDE SEQUENCE [LARGE SCALE GENOMIC DNA]</scope>
    <source>
        <strain evidence="1">ST1C</strain>
    </source>
</reference>
<evidence type="ECO:0000313" key="2">
    <source>
        <dbReference type="Proteomes" id="UP000324800"/>
    </source>
</evidence>
<evidence type="ECO:0000313" key="1">
    <source>
        <dbReference type="EMBL" id="KAA6384340.1"/>
    </source>
</evidence>
<gene>
    <name evidence="1" type="ORF">EZS28_020130</name>
</gene>
<dbReference type="Proteomes" id="UP000324800">
    <property type="component" value="Unassembled WGS sequence"/>
</dbReference>
<proteinExistence type="predicted"/>
<dbReference type="AlphaFoldDB" id="A0A5J4VP91"/>
<sequence>MSGIQEDKTNEFENPDATQKLIRLERVDGLNRRAVAVQHDDFIVPLKKEISEGIWKLSGKFDKCDALGGFIPGSVGIVKASHKVPVPCDTAAEPNMDSMLEFHGRGVIVHKHQFNPGNGQFNNNQLIELELNLVSNTLHLFIDGKQQPNFVQGIKEPVKFYCFICDEKSSFTITSLKKLPAPTAKKLANQKAVNW</sequence>
<evidence type="ECO:0008006" key="3">
    <source>
        <dbReference type="Google" id="ProtNLM"/>
    </source>
</evidence>